<dbReference type="PANTHER" id="PTHR43869">
    <property type="entry name" value="GLYCINE BETAINE/PROLINE BETAINE TRANSPORT SYSTEM ATP-BINDING PROTEIN PROV"/>
    <property type="match status" value="1"/>
</dbReference>
<dbReference type="AlphaFoldDB" id="A0A7W6FVA6"/>
<evidence type="ECO:0000313" key="4">
    <source>
        <dbReference type="EMBL" id="MBB3935837.1"/>
    </source>
</evidence>
<protein>
    <submittedName>
        <fullName evidence="4">Glycine betaine/proline transport system ATP-binding protein</fullName>
    </submittedName>
</protein>
<gene>
    <name evidence="4" type="ORF">GGR05_001981</name>
</gene>
<evidence type="ECO:0000313" key="5">
    <source>
        <dbReference type="Proteomes" id="UP000531216"/>
    </source>
</evidence>
<evidence type="ECO:0000256" key="2">
    <source>
        <dbReference type="ARBA" id="ARBA00022840"/>
    </source>
</evidence>
<dbReference type="PROSITE" id="PS50893">
    <property type="entry name" value="ABC_TRANSPORTER_2"/>
    <property type="match status" value="1"/>
</dbReference>
<dbReference type="GO" id="GO:0005524">
    <property type="term" value="F:ATP binding"/>
    <property type="evidence" value="ECO:0007669"/>
    <property type="project" value="UniProtKB-KW"/>
</dbReference>
<comment type="caution">
    <text evidence="4">The sequence shown here is derived from an EMBL/GenBank/DDBJ whole genome shotgun (WGS) entry which is preliminary data.</text>
</comment>
<dbReference type="Pfam" id="PF00005">
    <property type="entry name" value="ABC_tran"/>
    <property type="match status" value="1"/>
</dbReference>
<dbReference type="OrthoDB" id="9802264at2"/>
<dbReference type="InterPro" id="IPR003439">
    <property type="entry name" value="ABC_transporter-like_ATP-bd"/>
</dbReference>
<name>A0A7W6FVA6_9HYPH</name>
<dbReference type="EMBL" id="JACIDO010000003">
    <property type="protein sequence ID" value="MBB3935837.1"/>
    <property type="molecule type" value="Genomic_DNA"/>
</dbReference>
<feature type="domain" description="ABC transporter" evidence="3">
    <location>
        <begin position="22"/>
        <end position="269"/>
    </location>
</feature>
<dbReference type="InterPro" id="IPR003593">
    <property type="entry name" value="AAA+_ATPase"/>
</dbReference>
<sequence>MTPQISIRRLAVVHGRQPGTALRRADAGENHHAIRVSGDGTVALIDVDLDVYPGEILVVLGGSGSGKSSLVAALAGAAPIARGSASFMTAHGAFELATATKNHLKRHAEATVSSWRAPVRLGERRTVSAVVEAALVDHGTPRRDRAPRAVLELANAGLRDLAGTTVADLGPGFRAHVQLLVASLGAEPILLMDGAIDTPDAWRDPALVASLRRMRERTGKTVILTTCDPAEAMRVGDRIAVLDNGRLVQAGPPRELVLQPATDHVAALLSELNPVGFLLAEDVMAPITPADEAAGFAGLVQTGTRLADVLPTLRRGDVVVAERGRLLGKIDAHRLWSLFV</sequence>
<dbReference type="Gene3D" id="3.40.50.300">
    <property type="entry name" value="P-loop containing nucleotide triphosphate hydrolases"/>
    <property type="match status" value="1"/>
</dbReference>
<keyword evidence="1" id="KW-0547">Nucleotide-binding</keyword>
<dbReference type="RefSeq" id="WP_090961124.1">
    <property type="nucleotide sequence ID" value="NZ_FOOA01000003.1"/>
</dbReference>
<evidence type="ECO:0000256" key="1">
    <source>
        <dbReference type="ARBA" id="ARBA00022741"/>
    </source>
</evidence>
<accession>A0A7W6FVA6</accession>
<dbReference type="SUPFAM" id="SSF52540">
    <property type="entry name" value="P-loop containing nucleoside triphosphate hydrolases"/>
    <property type="match status" value="1"/>
</dbReference>
<organism evidence="4 5">
    <name type="scientific">Aureimonas phyllosphaerae</name>
    <dbReference type="NCBI Taxonomy" id="1166078"/>
    <lineage>
        <taxon>Bacteria</taxon>
        <taxon>Pseudomonadati</taxon>
        <taxon>Pseudomonadota</taxon>
        <taxon>Alphaproteobacteria</taxon>
        <taxon>Hyphomicrobiales</taxon>
        <taxon>Aurantimonadaceae</taxon>
        <taxon>Aureimonas</taxon>
    </lineage>
</organism>
<dbReference type="InterPro" id="IPR051921">
    <property type="entry name" value="ABC_osmolyte_uptake_ATP-bind"/>
</dbReference>
<keyword evidence="5" id="KW-1185">Reference proteome</keyword>
<dbReference type="PANTHER" id="PTHR43869:SF1">
    <property type="entry name" value="GLYCINE BETAINE_PROLINE BETAINE TRANSPORT SYSTEM ATP-BINDING PROTEIN PROV"/>
    <property type="match status" value="1"/>
</dbReference>
<keyword evidence="2 4" id="KW-0067">ATP-binding</keyword>
<dbReference type="Proteomes" id="UP000531216">
    <property type="component" value="Unassembled WGS sequence"/>
</dbReference>
<proteinExistence type="predicted"/>
<reference evidence="4 5" key="1">
    <citation type="submission" date="2020-08" db="EMBL/GenBank/DDBJ databases">
        <title>Genomic Encyclopedia of Type Strains, Phase IV (KMG-IV): sequencing the most valuable type-strain genomes for metagenomic binning, comparative biology and taxonomic classification.</title>
        <authorList>
            <person name="Goeker M."/>
        </authorList>
    </citation>
    <scope>NUCLEOTIDE SEQUENCE [LARGE SCALE GENOMIC DNA]</scope>
    <source>
        <strain evidence="4 5">DSM 25024</strain>
    </source>
</reference>
<evidence type="ECO:0000259" key="3">
    <source>
        <dbReference type="PROSITE" id="PS50893"/>
    </source>
</evidence>
<dbReference type="SMART" id="SM00382">
    <property type="entry name" value="AAA"/>
    <property type="match status" value="1"/>
</dbReference>
<dbReference type="GO" id="GO:0016887">
    <property type="term" value="F:ATP hydrolysis activity"/>
    <property type="evidence" value="ECO:0007669"/>
    <property type="project" value="InterPro"/>
</dbReference>
<dbReference type="InterPro" id="IPR027417">
    <property type="entry name" value="P-loop_NTPase"/>
</dbReference>